<name>A0A919G2A8_9ACTN</name>
<comment type="caution">
    <text evidence="4">The sequence shown here is derived from an EMBL/GenBank/DDBJ whole genome shotgun (WGS) entry which is preliminary data.</text>
</comment>
<dbReference type="EMBL" id="BNCD01000005">
    <property type="protein sequence ID" value="GHH76882.1"/>
    <property type="molecule type" value="Genomic_DNA"/>
</dbReference>
<accession>A0A919G2A8</accession>
<evidence type="ECO:0000313" key="4">
    <source>
        <dbReference type="EMBL" id="GHH76882.1"/>
    </source>
</evidence>
<keyword evidence="5" id="KW-1185">Reference proteome</keyword>
<feature type="region of interest" description="Disordered" evidence="2">
    <location>
        <begin position="1"/>
        <end position="38"/>
    </location>
</feature>
<feature type="domain" description="ATP-grasp" evidence="3">
    <location>
        <begin position="197"/>
        <end position="405"/>
    </location>
</feature>
<dbReference type="SUPFAM" id="SSF56059">
    <property type="entry name" value="Glutathione synthetase ATP-binding domain-like"/>
    <property type="match status" value="1"/>
</dbReference>
<proteinExistence type="predicted"/>
<evidence type="ECO:0000256" key="1">
    <source>
        <dbReference type="PROSITE-ProRule" id="PRU00409"/>
    </source>
</evidence>
<keyword evidence="1" id="KW-0547">Nucleotide-binding</keyword>
<keyword evidence="1" id="KW-0067">ATP-binding</keyword>
<dbReference type="Proteomes" id="UP000603708">
    <property type="component" value="Unassembled WGS sequence"/>
</dbReference>
<dbReference type="GO" id="GO:0005524">
    <property type="term" value="F:ATP binding"/>
    <property type="evidence" value="ECO:0007669"/>
    <property type="project" value="UniProtKB-UniRule"/>
</dbReference>
<reference evidence="4" key="2">
    <citation type="submission" date="2020-09" db="EMBL/GenBank/DDBJ databases">
        <authorList>
            <person name="Sun Q."/>
            <person name="Ohkuma M."/>
        </authorList>
    </citation>
    <scope>NUCLEOTIDE SEQUENCE</scope>
    <source>
        <strain evidence="4">JCM 5069</strain>
    </source>
</reference>
<evidence type="ECO:0000256" key="2">
    <source>
        <dbReference type="SAM" id="MobiDB-lite"/>
    </source>
</evidence>
<dbReference type="PROSITE" id="PS50975">
    <property type="entry name" value="ATP_GRASP"/>
    <property type="match status" value="1"/>
</dbReference>
<reference evidence="4" key="1">
    <citation type="journal article" date="2014" name="Int. J. Syst. Evol. Microbiol.">
        <title>Complete genome sequence of Corynebacterium casei LMG S-19264T (=DSM 44701T), isolated from a smear-ripened cheese.</title>
        <authorList>
            <consortium name="US DOE Joint Genome Institute (JGI-PGF)"/>
            <person name="Walter F."/>
            <person name="Albersmeier A."/>
            <person name="Kalinowski J."/>
            <person name="Ruckert C."/>
        </authorList>
    </citation>
    <scope>NUCLEOTIDE SEQUENCE</scope>
    <source>
        <strain evidence="4">JCM 5069</strain>
    </source>
</reference>
<evidence type="ECO:0000313" key="5">
    <source>
        <dbReference type="Proteomes" id="UP000603708"/>
    </source>
</evidence>
<dbReference type="InterPro" id="IPR011761">
    <property type="entry name" value="ATP-grasp"/>
</dbReference>
<organism evidence="4 5">
    <name type="scientific">Streptomyces sulfonofaciens</name>
    <dbReference type="NCBI Taxonomy" id="68272"/>
    <lineage>
        <taxon>Bacteria</taxon>
        <taxon>Bacillati</taxon>
        <taxon>Actinomycetota</taxon>
        <taxon>Actinomycetes</taxon>
        <taxon>Kitasatosporales</taxon>
        <taxon>Streptomycetaceae</taxon>
        <taxon>Streptomyces</taxon>
    </lineage>
</organism>
<evidence type="ECO:0000259" key="3">
    <source>
        <dbReference type="PROSITE" id="PS50975"/>
    </source>
</evidence>
<dbReference type="RefSeq" id="WP_189930899.1">
    <property type="nucleotide sequence ID" value="NZ_BNCD01000005.1"/>
</dbReference>
<gene>
    <name evidence="4" type="ORF">GCM10018793_23660</name>
</gene>
<sequence length="487" mass="51217">MSGVTGTGPARPPHRSERRPAAAGHPAESPPGRPAPVRAVRFGSFDAERHWRPADLANLPRLTSPGTESLIAGLDETLAAASGPDDLLITRNPLGRAHVDALGAAGITFRHATAGGGPAGDLPGGGAHPRGADPVPEGVEEALLHDRALQAAIARAEALRPFAVLEATSRLTHQPDMPHALPDYDTVVEVNGKAWSSALADRLGLPGAGTVVRSAAELQETVTALAAAADAEPVVLVKDPYGVAGRGTIELSTPGSLARLVRRLRAQEEQGLRVELLVQRRYARAHDFSGHLTVAPDGTWSLLGIQSMTNDGYRYGVSRPAPQDLVEDLDRRGYPDILEATALALAQAGYSGPACVDSMTLRDGGWVPVLEINARMSMGLLTLELDRRARRSGLHAHLWQHDVTIAGDADIDTLLSALDREGLLWRGGARPGVLPLAGGTLCAPRGRLVCAAFCAAEDFPAWRDRTEQCARGIGVGTLPPTARKAVA</sequence>
<protein>
    <submittedName>
        <fullName evidence="4">Phosphoribosylglycinamide formyltransferase 2</fullName>
    </submittedName>
</protein>
<dbReference type="GO" id="GO:0046872">
    <property type="term" value="F:metal ion binding"/>
    <property type="evidence" value="ECO:0007669"/>
    <property type="project" value="InterPro"/>
</dbReference>
<dbReference type="AlphaFoldDB" id="A0A919G2A8"/>